<dbReference type="GO" id="GO:0047693">
    <property type="term" value="F:ATP diphosphatase activity"/>
    <property type="evidence" value="ECO:0007669"/>
    <property type="project" value="UniProtKB-EC"/>
</dbReference>
<keyword evidence="8" id="KW-1185">Reference proteome</keyword>
<dbReference type="RefSeq" id="WP_073054987.1">
    <property type="nucleotide sequence ID" value="NZ_FQUP01000003.1"/>
</dbReference>
<dbReference type="EC" id="3.6.1.8" evidence="3"/>
<dbReference type="InterPro" id="IPR048011">
    <property type="entry name" value="NTP-PPase_MazG-like_C"/>
</dbReference>
<feature type="domain" description="NTP pyrophosphohydrolase MazG-like" evidence="6">
    <location>
        <begin position="177"/>
        <end position="245"/>
    </location>
</feature>
<dbReference type="InterPro" id="IPR004518">
    <property type="entry name" value="MazG-like_dom"/>
</dbReference>
<dbReference type="GO" id="GO:0006203">
    <property type="term" value="P:dGTP catabolic process"/>
    <property type="evidence" value="ECO:0007669"/>
    <property type="project" value="TreeGrafter"/>
</dbReference>
<gene>
    <name evidence="7" type="ORF">SAMN02745157_3397</name>
</gene>
<dbReference type="Gene3D" id="1.10.287.1080">
    <property type="entry name" value="MazG-like"/>
    <property type="match status" value="2"/>
</dbReference>
<dbReference type="NCBIfam" id="TIGR00444">
    <property type="entry name" value="mazG"/>
    <property type="match status" value="1"/>
</dbReference>
<dbReference type="GO" id="GO:0046061">
    <property type="term" value="P:dATP catabolic process"/>
    <property type="evidence" value="ECO:0007669"/>
    <property type="project" value="TreeGrafter"/>
</dbReference>
<dbReference type="InterPro" id="IPR048015">
    <property type="entry name" value="NTP-PPase_MazG-like_N"/>
</dbReference>
<comment type="similarity">
    <text evidence="2">Belongs to the nucleoside triphosphate pyrophosphohydrolase family.</text>
</comment>
<dbReference type="FunFam" id="1.10.287.1080:FF:000003">
    <property type="entry name" value="Nucleoside triphosphate pyrophosphohydrolase"/>
    <property type="match status" value="1"/>
</dbReference>
<dbReference type="GO" id="GO:0006950">
    <property type="term" value="P:response to stress"/>
    <property type="evidence" value="ECO:0007669"/>
    <property type="project" value="UniProtKB-ARBA"/>
</dbReference>
<dbReference type="CDD" id="cd11529">
    <property type="entry name" value="NTP-PPase_MazG_Cterm"/>
    <property type="match status" value="1"/>
</dbReference>
<evidence type="ECO:0000313" key="7">
    <source>
        <dbReference type="EMBL" id="SHG02758.1"/>
    </source>
</evidence>
<dbReference type="NCBIfam" id="NF007113">
    <property type="entry name" value="PRK09562.1"/>
    <property type="match status" value="1"/>
</dbReference>
<dbReference type="GO" id="GO:0046081">
    <property type="term" value="P:dUTP catabolic process"/>
    <property type="evidence" value="ECO:0007669"/>
    <property type="project" value="TreeGrafter"/>
</dbReference>
<evidence type="ECO:0000313" key="8">
    <source>
        <dbReference type="Proteomes" id="UP000184485"/>
    </source>
</evidence>
<feature type="domain" description="NTP pyrophosphohydrolase MazG-like" evidence="6">
    <location>
        <begin position="30"/>
        <end position="103"/>
    </location>
</feature>
<keyword evidence="5" id="KW-0175">Coiled coil</keyword>
<sequence>MQPSRDIARLIDIMAALRAPVGGCPWDVEQTFETIAPYTIEEAYEVADAIERGDRGDLQEELGDLLLQVVYHARLAEEEGAFAFGDVIESITAKMIRRHPHVFGSEEARSAGSAKGFWNEIKAEEKRLRAERRAAAGLPAESTPGLLEQVPTGLPPLARAVALQKKASTVGFDWNDPHAVIAKMREEIEEVEEELAAAEQAPARLKDEVGDLLFAVVNLARHLDIDPDAALRGTNEKFRHRFGHVERRLGEIGRSPAEASLDEMETLWIDAKTAGRE</sequence>
<dbReference type="EMBL" id="FQUP01000003">
    <property type="protein sequence ID" value="SHG02758.1"/>
    <property type="molecule type" value="Genomic_DNA"/>
</dbReference>
<organism evidence="7 8">
    <name type="scientific">Kaistia soli DSM 19436</name>
    <dbReference type="NCBI Taxonomy" id="1122133"/>
    <lineage>
        <taxon>Bacteria</taxon>
        <taxon>Pseudomonadati</taxon>
        <taxon>Pseudomonadota</taxon>
        <taxon>Alphaproteobacteria</taxon>
        <taxon>Hyphomicrobiales</taxon>
        <taxon>Kaistiaceae</taxon>
        <taxon>Kaistia</taxon>
    </lineage>
</organism>
<evidence type="ECO:0000256" key="1">
    <source>
        <dbReference type="ARBA" id="ARBA00052141"/>
    </source>
</evidence>
<dbReference type="OrthoDB" id="9808939at2"/>
<dbReference type="Pfam" id="PF03819">
    <property type="entry name" value="MazG"/>
    <property type="match status" value="2"/>
</dbReference>
<dbReference type="InterPro" id="IPR011551">
    <property type="entry name" value="NTP_PyrPHydrolase_MazG"/>
</dbReference>
<feature type="coiled-coil region" evidence="5">
    <location>
        <begin position="181"/>
        <end position="208"/>
    </location>
</feature>
<dbReference type="PANTHER" id="PTHR30522">
    <property type="entry name" value="NUCLEOSIDE TRIPHOSPHATE PYROPHOSPHOHYDROLASE"/>
    <property type="match status" value="1"/>
</dbReference>
<dbReference type="SUPFAM" id="SSF101386">
    <property type="entry name" value="all-alpha NTP pyrophosphatases"/>
    <property type="match status" value="2"/>
</dbReference>
<proteinExistence type="inferred from homology"/>
<evidence type="ECO:0000256" key="4">
    <source>
        <dbReference type="ARBA" id="ARBA00074799"/>
    </source>
</evidence>
<evidence type="ECO:0000256" key="2">
    <source>
        <dbReference type="ARBA" id="ARBA00061115"/>
    </source>
</evidence>
<dbReference type="AlphaFoldDB" id="A0A1M5GGE0"/>
<evidence type="ECO:0000259" key="6">
    <source>
        <dbReference type="Pfam" id="PF03819"/>
    </source>
</evidence>
<dbReference type="CDD" id="cd11528">
    <property type="entry name" value="NTP-PPase_MazG_Nterm"/>
    <property type="match status" value="1"/>
</dbReference>
<dbReference type="GO" id="GO:0046076">
    <property type="term" value="P:dTTP catabolic process"/>
    <property type="evidence" value="ECO:0007669"/>
    <property type="project" value="TreeGrafter"/>
</dbReference>
<dbReference type="FunFam" id="1.10.287.1080:FF:000001">
    <property type="entry name" value="Nucleoside triphosphate pyrophosphohydrolase"/>
    <property type="match status" value="1"/>
</dbReference>
<accession>A0A1M5GGE0</accession>
<dbReference type="PANTHER" id="PTHR30522:SF0">
    <property type="entry name" value="NUCLEOSIDE TRIPHOSPHATE PYROPHOSPHOHYDROLASE"/>
    <property type="match status" value="1"/>
</dbReference>
<reference evidence="7 8" key="1">
    <citation type="submission" date="2016-11" db="EMBL/GenBank/DDBJ databases">
        <authorList>
            <person name="Jaros S."/>
            <person name="Januszkiewicz K."/>
            <person name="Wedrychowicz H."/>
        </authorList>
    </citation>
    <scope>NUCLEOTIDE SEQUENCE [LARGE SCALE GENOMIC DNA]</scope>
    <source>
        <strain evidence="7 8">DSM 19436</strain>
    </source>
</reference>
<comment type="catalytic activity">
    <reaction evidence="1">
        <text>ATP + H2O = AMP + diphosphate + H(+)</text>
        <dbReference type="Rhea" id="RHEA:14245"/>
        <dbReference type="ChEBI" id="CHEBI:15377"/>
        <dbReference type="ChEBI" id="CHEBI:15378"/>
        <dbReference type="ChEBI" id="CHEBI:30616"/>
        <dbReference type="ChEBI" id="CHEBI:33019"/>
        <dbReference type="ChEBI" id="CHEBI:456215"/>
        <dbReference type="EC" id="3.6.1.8"/>
    </reaction>
</comment>
<protein>
    <recommendedName>
        <fullName evidence="4">Nucleoside triphosphate pyrophosphohydrolase</fullName>
        <ecNumber evidence="3">3.6.1.8</ecNumber>
    </recommendedName>
</protein>
<evidence type="ECO:0000256" key="5">
    <source>
        <dbReference type="SAM" id="Coils"/>
    </source>
</evidence>
<evidence type="ECO:0000256" key="3">
    <source>
        <dbReference type="ARBA" id="ARBA00066372"/>
    </source>
</evidence>
<dbReference type="GO" id="GO:0046052">
    <property type="term" value="P:UTP catabolic process"/>
    <property type="evidence" value="ECO:0007669"/>
    <property type="project" value="TreeGrafter"/>
</dbReference>
<dbReference type="STRING" id="1122133.SAMN02745157_3397"/>
<dbReference type="GO" id="GO:0046047">
    <property type="term" value="P:TTP catabolic process"/>
    <property type="evidence" value="ECO:0007669"/>
    <property type="project" value="TreeGrafter"/>
</dbReference>
<name>A0A1M5GGE0_9HYPH</name>
<dbReference type="Proteomes" id="UP000184485">
    <property type="component" value="Unassembled WGS sequence"/>
</dbReference>